<accession>A0A392URQ7</accession>
<organism evidence="1 2">
    <name type="scientific">Trifolium medium</name>
    <dbReference type="NCBI Taxonomy" id="97028"/>
    <lineage>
        <taxon>Eukaryota</taxon>
        <taxon>Viridiplantae</taxon>
        <taxon>Streptophyta</taxon>
        <taxon>Embryophyta</taxon>
        <taxon>Tracheophyta</taxon>
        <taxon>Spermatophyta</taxon>
        <taxon>Magnoliopsida</taxon>
        <taxon>eudicotyledons</taxon>
        <taxon>Gunneridae</taxon>
        <taxon>Pentapetalae</taxon>
        <taxon>rosids</taxon>
        <taxon>fabids</taxon>
        <taxon>Fabales</taxon>
        <taxon>Fabaceae</taxon>
        <taxon>Papilionoideae</taxon>
        <taxon>50 kb inversion clade</taxon>
        <taxon>NPAAA clade</taxon>
        <taxon>Hologalegina</taxon>
        <taxon>IRL clade</taxon>
        <taxon>Trifolieae</taxon>
        <taxon>Trifolium</taxon>
    </lineage>
</organism>
<keyword evidence="2" id="KW-1185">Reference proteome</keyword>
<gene>
    <name evidence="1" type="ORF">A2U01_0099927</name>
</gene>
<name>A0A392URQ7_9FABA</name>
<dbReference type="EMBL" id="LXQA010955796">
    <property type="protein sequence ID" value="MCI78656.1"/>
    <property type="molecule type" value="Genomic_DNA"/>
</dbReference>
<dbReference type="Proteomes" id="UP000265520">
    <property type="component" value="Unassembled WGS sequence"/>
</dbReference>
<evidence type="ECO:0000313" key="2">
    <source>
        <dbReference type="Proteomes" id="UP000265520"/>
    </source>
</evidence>
<feature type="non-terminal residue" evidence="1">
    <location>
        <position position="1"/>
    </location>
</feature>
<sequence length="40" mass="4852">LNRHKNPPVREWSLSDQDHENILSLLAKARQYSLSEQYWE</sequence>
<evidence type="ECO:0000313" key="1">
    <source>
        <dbReference type="EMBL" id="MCI78656.1"/>
    </source>
</evidence>
<reference evidence="1 2" key="1">
    <citation type="journal article" date="2018" name="Front. Plant Sci.">
        <title>Red Clover (Trifolium pratense) and Zigzag Clover (T. medium) - A Picture of Genomic Similarities and Differences.</title>
        <authorList>
            <person name="Dluhosova J."/>
            <person name="Istvanek J."/>
            <person name="Nedelnik J."/>
            <person name="Repkova J."/>
        </authorList>
    </citation>
    <scope>NUCLEOTIDE SEQUENCE [LARGE SCALE GENOMIC DNA]</scope>
    <source>
        <strain evidence="2">cv. 10/8</strain>
        <tissue evidence="1">Leaf</tissue>
    </source>
</reference>
<dbReference type="AlphaFoldDB" id="A0A392URQ7"/>
<proteinExistence type="predicted"/>
<comment type="caution">
    <text evidence="1">The sequence shown here is derived from an EMBL/GenBank/DDBJ whole genome shotgun (WGS) entry which is preliminary data.</text>
</comment>
<protein>
    <submittedName>
        <fullName evidence="1">Uncharacterized protein</fullName>
    </submittedName>
</protein>